<evidence type="ECO:0000256" key="1">
    <source>
        <dbReference type="SAM" id="MobiDB-lite"/>
    </source>
</evidence>
<keyword evidence="2" id="KW-0812">Transmembrane</keyword>
<feature type="region of interest" description="Disordered" evidence="1">
    <location>
        <begin position="75"/>
        <end position="98"/>
    </location>
</feature>
<protein>
    <submittedName>
        <fullName evidence="3">F0F1 ATPase subunit</fullName>
    </submittedName>
</protein>
<proteinExistence type="predicted"/>
<keyword evidence="2" id="KW-0472">Membrane</keyword>
<feature type="compositionally biased region" description="Basic and acidic residues" evidence="1">
    <location>
        <begin position="83"/>
        <end position="98"/>
    </location>
</feature>
<dbReference type="Pfam" id="PF09527">
    <property type="entry name" value="ATPase_gene1"/>
    <property type="match status" value="1"/>
</dbReference>
<dbReference type="EMBL" id="PDYF01000004">
    <property type="protein sequence ID" value="PHU36293.1"/>
    <property type="molecule type" value="Genomic_DNA"/>
</dbReference>
<evidence type="ECO:0000313" key="4">
    <source>
        <dbReference type="Proteomes" id="UP000225889"/>
    </source>
</evidence>
<accession>A0A2G3DZI8</accession>
<feature type="transmembrane region" description="Helical" evidence="2">
    <location>
        <begin position="45"/>
        <end position="65"/>
    </location>
</feature>
<sequence>MKDKRKQNREVANSLVLVLQFGLNVITPILLCTIVGAVLTKNFGSKGYTIAGILIGIVAAFNGAYRMVRGYLKNPESPGQRARRLEEEAKQSQEVKDD</sequence>
<evidence type="ECO:0000313" key="3">
    <source>
        <dbReference type="EMBL" id="PHU36293.1"/>
    </source>
</evidence>
<comment type="caution">
    <text evidence="3">The sequence shown here is derived from an EMBL/GenBank/DDBJ whole genome shotgun (WGS) entry which is preliminary data.</text>
</comment>
<feature type="transmembrane region" description="Helical" evidence="2">
    <location>
        <begin position="12"/>
        <end position="39"/>
    </location>
</feature>
<dbReference type="RefSeq" id="WP_090153047.1">
    <property type="nucleotide sequence ID" value="NZ_PDYF01000004.1"/>
</dbReference>
<dbReference type="AlphaFoldDB" id="A0A2G3DZI8"/>
<keyword evidence="2" id="KW-1133">Transmembrane helix</keyword>
<evidence type="ECO:0000256" key="2">
    <source>
        <dbReference type="SAM" id="Phobius"/>
    </source>
</evidence>
<dbReference type="InterPro" id="IPR032820">
    <property type="entry name" value="ATPase_put"/>
</dbReference>
<dbReference type="Proteomes" id="UP000225889">
    <property type="component" value="Unassembled WGS sequence"/>
</dbReference>
<name>A0A2G3DZI8_9FIRM</name>
<organism evidence="3 4">
    <name type="scientific">Pseudobutyrivibrio ruminis</name>
    <dbReference type="NCBI Taxonomy" id="46206"/>
    <lineage>
        <taxon>Bacteria</taxon>
        <taxon>Bacillati</taxon>
        <taxon>Bacillota</taxon>
        <taxon>Clostridia</taxon>
        <taxon>Lachnospirales</taxon>
        <taxon>Lachnospiraceae</taxon>
        <taxon>Pseudobutyrivibrio</taxon>
    </lineage>
</organism>
<reference evidence="3 4" key="2">
    <citation type="submission" date="2017-10" db="EMBL/GenBank/DDBJ databases">
        <authorList>
            <person name="Banno H."/>
            <person name="Chua N.-H."/>
        </authorList>
    </citation>
    <scope>NUCLEOTIDE SEQUENCE [LARGE SCALE GENOMIC DNA]</scope>
    <source>
        <strain evidence="3 4">JK626</strain>
    </source>
</reference>
<reference evidence="3 4" key="1">
    <citation type="submission" date="2017-10" db="EMBL/GenBank/DDBJ databases">
        <title>Resolving the taxonomy of Roseburia spp., Eubacterium rectale and Agathobacter spp. through phylogenomic analysis.</title>
        <authorList>
            <person name="Sheridan P.O."/>
            <person name="Walker A.W."/>
            <person name="Duncan S.H."/>
            <person name="Scott K.P."/>
            <person name="Toole P.W.O."/>
            <person name="Luis P."/>
            <person name="Flint H.J."/>
        </authorList>
    </citation>
    <scope>NUCLEOTIDE SEQUENCE [LARGE SCALE GENOMIC DNA]</scope>
    <source>
        <strain evidence="3 4">JK626</strain>
    </source>
</reference>
<gene>
    <name evidence="3" type="ORF">CSX01_00885</name>
</gene>